<proteinExistence type="predicted"/>
<dbReference type="PANTHER" id="PTHR38031">
    <property type="entry name" value="SULFUR CARRIER PROTEIN SLR0821-RELATED"/>
    <property type="match status" value="1"/>
</dbReference>
<protein>
    <submittedName>
        <fullName evidence="1">MoaD/ThiS family protein</fullName>
    </submittedName>
</protein>
<dbReference type="Gene3D" id="3.10.20.30">
    <property type="match status" value="1"/>
</dbReference>
<dbReference type="EMBL" id="JADJOT010000001">
    <property type="protein sequence ID" value="MBK7952603.1"/>
    <property type="molecule type" value="Genomic_DNA"/>
</dbReference>
<dbReference type="Pfam" id="PF02597">
    <property type="entry name" value="ThiS"/>
    <property type="match status" value="1"/>
</dbReference>
<organism evidence="1 2">
    <name type="scientific">Candidatus Accumulibacter affinis</name>
    <dbReference type="NCBI Taxonomy" id="2954384"/>
    <lineage>
        <taxon>Bacteria</taxon>
        <taxon>Pseudomonadati</taxon>
        <taxon>Pseudomonadota</taxon>
        <taxon>Betaproteobacteria</taxon>
        <taxon>Candidatus Accumulibacter</taxon>
    </lineage>
</organism>
<evidence type="ECO:0000313" key="2">
    <source>
        <dbReference type="Proteomes" id="UP000706151"/>
    </source>
</evidence>
<dbReference type="PANTHER" id="PTHR38031:SF1">
    <property type="entry name" value="SULFUR CARRIER PROTEIN CYSO"/>
    <property type="match status" value="1"/>
</dbReference>
<dbReference type="InterPro" id="IPR052045">
    <property type="entry name" value="Sulfur_Carrier/Prot_Modifier"/>
</dbReference>
<sequence length="85" mass="9473">MNVLIPSALRSYTERGYAEASGSTLDEVLVDLDRQYPGIRFRMIDEQQQLRRHIRIFVNGVSAHALSQSMRPGDDVVIVQALSGG</sequence>
<name>A0A935W391_9PROT</name>
<evidence type="ECO:0000313" key="1">
    <source>
        <dbReference type="EMBL" id="MBK7952603.1"/>
    </source>
</evidence>
<accession>A0A935W391</accession>
<gene>
    <name evidence="1" type="ORF">IPK02_00735</name>
</gene>
<dbReference type="SUPFAM" id="SSF54285">
    <property type="entry name" value="MoaD/ThiS"/>
    <property type="match status" value="1"/>
</dbReference>
<dbReference type="InterPro" id="IPR016155">
    <property type="entry name" value="Mopterin_synth/thiamin_S_b"/>
</dbReference>
<reference evidence="1 2" key="1">
    <citation type="submission" date="2020-10" db="EMBL/GenBank/DDBJ databases">
        <title>Connecting structure to function with the recovery of over 1000 high-quality activated sludge metagenome-assembled genomes encoding full-length rRNA genes using long-read sequencing.</title>
        <authorList>
            <person name="Singleton C.M."/>
            <person name="Petriglieri F."/>
            <person name="Kristensen J.M."/>
            <person name="Kirkegaard R.H."/>
            <person name="Michaelsen T.Y."/>
            <person name="Andersen M.H."/>
            <person name="Karst S.M."/>
            <person name="Dueholm M.S."/>
            <person name="Nielsen P.H."/>
            <person name="Albertsen M."/>
        </authorList>
    </citation>
    <scope>NUCLEOTIDE SEQUENCE [LARGE SCALE GENOMIC DNA]</scope>
    <source>
        <strain evidence="1">Fred_18-Q3-R57-64_BAT3C.720</strain>
    </source>
</reference>
<dbReference type="Proteomes" id="UP000706151">
    <property type="component" value="Unassembled WGS sequence"/>
</dbReference>
<dbReference type="InterPro" id="IPR012675">
    <property type="entry name" value="Beta-grasp_dom_sf"/>
</dbReference>
<dbReference type="AlphaFoldDB" id="A0A935W391"/>
<comment type="caution">
    <text evidence="1">The sequence shown here is derived from an EMBL/GenBank/DDBJ whole genome shotgun (WGS) entry which is preliminary data.</text>
</comment>
<dbReference type="InterPro" id="IPR003749">
    <property type="entry name" value="ThiS/MoaD-like"/>
</dbReference>